<protein>
    <submittedName>
        <fullName evidence="2">(Mediterranean fruit fly) hypothetical protein</fullName>
    </submittedName>
</protein>
<comment type="caution">
    <text evidence="2">The sequence shown here is derived from an EMBL/GenBank/DDBJ whole genome shotgun (WGS) entry which is preliminary data.</text>
</comment>
<sequence length="1184" mass="126699">MTKRSRGKEDNSTKDGTIDGEVNSGKRFNSVSHNDDEYNTFSDILNKSHRVEATILSDLDTDSKTNCSVNEYAKPKTSDLYRITVYKNGKSRNENRLEYDSGFIGTLVYKNKANFQQNENNKSHKHLHNEARPLIDSIIKAFTTNTVNINTTTSAPISLTSAPTHLNEPPYFTHLTKVNSIKHTLPDLTHNEKPHIKFNAPHPPSANQTELAIAQLISFSNNFYKKNVIKRAKRSPIPSSSSHRNALPPFSNGNFNYPNVPTDLATINRIAAKYHTPLPTLDPIAVAVPTDSIDGENSVPETAATALTTTTVDVENAQLVELKPSQSNLFSLSSQSSNLPSYILDLNDPDIDGPVEYMPAEDGSSLKVIAWDLLPPFQEEPKLITADSSVTPITHNTKVSLTSGHSVSAQGPSHGVSSEGSDAVVPQNNLPPGSGIQVTSSTIASTTRTTTPRTTRATTPHTTRPTTTRPTTTRPTTTRPRTTTTRRATTTTRLPITTTTRRAPTTKKTTSTTTTTPIPTQLSSKDFYQLEHGDSYTLPSWLADIDDPELDAAVTYIVPENIHEYNDTISRDILPPLEPYTDLNNIDLPAPEGLHTTTTTTNRPRTTAATSTTSEVYTSTSRSSTISTPRPHWVRAYPTTTPTTTTTSTQKPKSFNDRISSNHIALSHDSNSASSFISPNSKASTSFLGTTSTTTTTTESPRLTTAEPHHHIVNNRFNKNSPTITVDHTASNKIKDNKAIPTATFSNANPFLPAHNSGARPFATKSTDKFTGTSSTTTTTTTTTTAATPVEENPFDSATLPPWLADFDYPDLGPGVAFIYEAEDSNSDVSNDLLPPSQLTAEAADTTKPVFISSSPSSFNSFQISPSSTNRHETTFASASTSPTRTFTFNNFPSKVTTTVKPLSIQNTFAQVPNSNNNNYNQEAVTSPPVLFIPPNAEAESNIDTAAVNDISKSQLQPAATAGQTFSKKPSSSSFNKNFAAPFEPTTVPGSADSDQDFGSSTKTTFTKSDEGKVISNNIFGNNGGITAATKQFGLSTASSTTGQASLQKELQHSTFSGSLSTFNKAVTPGGFSSFTSTQQTNFNSAGSVKYTGGFGGAPGVLGSGKFGSAVNTDGSIRTATNLTFGQAPTAAPKQTTSPSFVSRIGIPATGVTATALGTGVNKYQGTFGGPPGVLTPFDSVKSG</sequence>
<dbReference type="Proteomes" id="UP000606786">
    <property type="component" value="Unassembled WGS sequence"/>
</dbReference>
<feature type="compositionally biased region" description="Basic and acidic residues" evidence="1">
    <location>
        <begin position="7"/>
        <end position="17"/>
    </location>
</feature>
<organism evidence="2 3">
    <name type="scientific">Ceratitis capitata</name>
    <name type="common">Mediterranean fruit fly</name>
    <name type="synonym">Tephritis capitata</name>
    <dbReference type="NCBI Taxonomy" id="7213"/>
    <lineage>
        <taxon>Eukaryota</taxon>
        <taxon>Metazoa</taxon>
        <taxon>Ecdysozoa</taxon>
        <taxon>Arthropoda</taxon>
        <taxon>Hexapoda</taxon>
        <taxon>Insecta</taxon>
        <taxon>Pterygota</taxon>
        <taxon>Neoptera</taxon>
        <taxon>Endopterygota</taxon>
        <taxon>Diptera</taxon>
        <taxon>Brachycera</taxon>
        <taxon>Muscomorpha</taxon>
        <taxon>Tephritoidea</taxon>
        <taxon>Tephritidae</taxon>
        <taxon>Ceratitis</taxon>
        <taxon>Ceratitis</taxon>
    </lineage>
</organism>
<keyword evidence="3" id="KW-1185">Reference proteome</keyword>
<feature type="compositionally biased region" description="Polar residues" evidence="1">
    <location>
        <begin position="403"/>
        <end position="431"/>
    </location>
</feature>
<accession>A0A811VFJ8</accession>
<feature type="region of interest" description="Disordered" evidence="1">
    <location>
        <begin position="592"/>
        <end position="656"/>
    </location>
</feature>
<feature type="region of interest" description="Disordered" evidence="1">
    <location>
        <begin position="1"/>
        <end position="33"/>
    </location>
</feature>
<dbReference type="OrthoDB" id="8037009at2759"/>
<feature type="compositionally biased region" description="Low complexity" evidence="1">
    <location>
        <begin position="966"/>
        <end position="983"/>
    </location>
</feature>
<feature type="compositionally biased region" description="Low complexity" evidence="1">
    <location>
        <begin position="596"/>
        <end position="628"/>
    </location>
</feature>
<evidence type="ECO:0000313" key="3">
    <source>
        <dbReference type="Proteomes" id="UP000606786"/>
    </source>
</evidence>
<feature type="region of interest" description="Disordered" evidence="1">
    <location>
        <begin position="959"/>
        <end position="1005"/>
    </location>
</feature>
<name>A0A811VFJ8_CERCA</name>
<feature type="compositionally biased region" description="Low complexity" evidence="1">
    <location>
        <begin position="638"/>
        <end position="649"/>
    </location>
</feature>
<dbReference type="EMBL" id="CAJHJT010000056">
    <property type="protein sequence ID" value="CAD7012952.1"/>
    <property type="molecule type" value="Genomic_DNA"/>
</dbReference>
<feature type="compositionally biased region" description="Low complexity" evidence="1">
    <location>
        <begin position="769"/>
        <end position="788"/>
    </location>
</feature>
<feature type="compositionally biased region" description="Low complexity" evidence="1">
    <location>
        <begin position="439"/>
        <end position="488"/>
    </location>
</feature>
<evidence type="ECO:0000256" key="1">
    <source>
        <dbReference type="SAM" id="MobiDB-lite"/>
    </source>
</evidence>
<feature type="region of interest" description="Disordered" evidence="1">
    <location>
        <begin position="403"/>
        <end position="488"/>
    </location>
</feature>
<feature type="region of interest" description="Disordered" evidence="1">
    <location>
        <begin position="501"/>
        <end position="520"/>
    </location>
</feature>
<gene>
    <name evidence="2" type="ORF">CCAP1982_LOCUS21046</name>
</gene>
<proteinExistence type="predicted"/>
<reference evidence="2" key="1">
    <citation type="submission" date="2020-11" db="EMBL/GenBank/DDBJ databases">
        <authorList>
            <person name="Whitehead M."/>
        </authorList>
    </citation>
    <scope>NUCLEOTIDE SEQUENCE</scope>
    <source>
        <strain evidence="2">EGII</strain>
    </source>
</reference>
<feature type="region of interest" description="Disordered" evidence="1">
    <location>
        <begin position="759"/>
        <end position="795"/>
    </location>
</feature>
<evidence type="ECO:0000313" key="2">
    <source>
        <dbReference type="EMBL" id="CAD7012952.1"/>
    </source>
</evidence>
<dbReference type="AlphaFoldDB" id="A0A811VFJ8"/>